<dbReference type="Gene3D" id="3.40.50.300">
    <property type="entry name" value="P-loop containing nucleotide triphosphate hydrolases"/>
    <property type="match status" value="2"/>
</dbReference>
<dbReference type="NCBIfam" id="NF001503">
    <property type="entry name" value="PRK00349.1"/>
    <property type="match status" value="1"/>
</dbReference>
<evidence type="ECO:0000256" key="1">
    <source>
        <dbReference type="ARBA" id="ARBA00004496"/>
    </source>
</evidence>
<feature type="domain" description="ABC transporter" evidence="18">
    <location>
        <begin position="613"/>
        <end position="941"/>
    </location>
</feature>
<keyword evidence="12 17" id="KW-0238">DNA-binding</keyword>
<keyword evidence="5 17" id="KW-0547">Nucleotide-binding</keyword>
<keyword evidence="3 17" id="KW-0479">Metal-binding</keyword>
<name>A0A1H7M4L3_9RHOB</name>
<dbReference type="GO" id="GO:0009380">
    <property type="term" value="C:excinuclease repair complex"/>
    <property type="evidence" value="ECO:0007669"/>
    <property type="project" value="InterPro"/>
</dbReference>
<dbReference type="InterPro" id="IPR017871">
    <property type="entry name" value="ABC_transporter-like_CS"/>
</dbReference>
<keyword evidence="6 17" id="KW-0227">DNA damage</keyword>
<dbReference type="Gene3D" id="1.10.8.280">
    <property type="entry name" value="ABC transporter ATPase domain-like"/>
    <property type="match status" value="1"/>
</dbReference>
<dbReference type="InterPro" id="IPR004602">
    <property type="entry name" value="UvrA"/>
</dbReference>
<dbReference type="OrthoDB" id="9809851at2"/>
<dbReference type="PANTHER" id="PTHR43152">
    <property type="entry name" value="UVRABC SYSTEM PROTEIN A"/>
    <property type="match status" value="1"/>
</dbReference>
<dbReference type="InterPro" id="IPR041552">
    <property type="entry name" value="UvrA_DNA-bd"/>
</dbReference>
<keyword evidence="10 17" id="KW-0067">ATP-binding</keyword>
<reference evidence="19 20" key="1">
    <citation type="submission" date="2016-10" db="EMBL/GenBank/DDBJ databases">
        <authorList>
            <person name="de Groot N.N."/>
        </authorList>
    </citation>
    <scope>NUCLEOTIDE SEQUENCE [LARGE SCALE GENOMIC DNA]</scope>
    <source>
        <strain evidence="19 20">DSM 100674</strain>
    </source>
</reference>
<gene>
    <name evidence="17" type="primary">uvrA</name>
    <name evidence="19" type="ORF">SAMN05443999_103200</name>
</gene>
<keyword evidence="20" id="KW-1185">Reference proteome</keyword>
<evidence type="ECO:0000256" key="15">
    <source>
        <dbReference type="ARBA" id="ARBA00039316"/>
    </source>
</evidence>
<comment type="subcellular location">
    <subcellularLocation>
        <location evidence="1 17">Cytoplasm</location>
    </subcellularLocation>
</comment>
<proteinExistence type="inferred from homology"/>
<dbReference type="InterPro" id="IPR013815">
    <property type="entry name" value="ATP_grasp_subdomain_1"/>
</dbReference>
<dbReference type="CDD" id="cd03271">
    <property type="entry name" value="ABC_UvrA_II"/>
    <property type="match status" value="1"/>
</dbReference>
<comment type="caution">
    <text evidence="17">Lacks conserved residue(s) required for the propagation of feature annotation.</text>
</comment>
<dbReference type="GO" id="GO:0003677">
    <property type="term" value="F:DNA binding"/>
    <property type="evidence" value="ECO:0007669"/>
    <property type="project" value="UniProtKB-UniRule"/>
</dbReference>
<evidence type="ECO:0000256" key="17">
    <source>
        <dbReference type="HAMAP-Rule" id="MF_00205"/>
    </source>
</evidence>
<dbReference type="PROSITE" id="PS00211">
    <property type="entry name" value="ABC_TRANSPORTER_1"/>
    <property type="match status" value="2"/>
</dbReference>
<keyword evidence="9 17" id="KW-0862">Zinc</keyword>
<evidence type="ECO:0000256" key="4">
    <source>
        <dbReference type="ARBA" id="ARBA00022737"/>
    </source>
</evidence>
<dbReference type="AlphaFoldDB" id="A0A1H7M4L3"/>
<dbReference type="GO" id="GO:0009381">
    <property type="term" value="F:excinuclease ABC activity"/>
    <property type="evidence" value="ECO:0007669"/>
    <property type="project" value="UniProtKB-UniRule"/>
</dbReference>
<dbReference type="Pfam" id="PF17760">
    <property type="entry name" value="UvrA_inter"/>
    <property type="match status" value="1"/>
</dbReference>
<comment type="function">
    <text evidence="17">The UvrABC repair system catalyzes the recognition and processing of DNA lesions. UvrA is an ATPase and a DNA-binding protein. A damage recognition complex composed of 2 UvrA and 2 UvrB subunits scans DNA for abnormalities. When the presence of a lesion has been verified by UvrB, the UvrA molecules dissociate.</text>
</comment>
<keyword evidence="8 17" id="KW-0863">Zinc-finger</keyword>
<evidence type="ECO:0000313" key="20">
    <source>
        <dbReference type="Proteomes" id="UP000199582"/>
    </source>
</evidence>
<evidence type="ECO:0000256" key="6">
    <source>
        <dbReference type="ARBA" id="ARBA00022763"/>
    </source>
</evidence>
<protein>
    <recommendedName>
        <fullName evidence="15 17">UvrABC system protein A</fullName>
        <shortName evidence="17">UvrA protein</shortName>
    </recommendedName>
    <alternativeName>
        <fullName evidence="16 17">Excinuclease ABC subunit A</fullName>
    </alternativeName>
</protein>
<feature type="binding site" evidence="17">
    <location>
        <begin position="34"/>
        <end position="41"/>
    </location>
    <ligand>
        <name>ATP</name>
        <dbReference type="ChEBI" id="CHEBI:30616"/>
    </ligand>
</feature>
<evidence type="ECO:0000256" key="8">
    <source>
        <dbReference type="ARBA" id="ARBA00022771"/>
    </source>
</evidence>
<evidence type="ECO:0000256" key="2">
    <source>
        <dbReference type="ARBA" id="ARBA00022490"/>
    </source>
</evidence>
<keyword evidence="7 17" id="KW-0228">DNA excision</keyword>
<dbReference type="Gene3D" id="1.20.1580.10">
    <property type="entry name" value="ABC transporter ATPase like domain"/>
    <property type="match status" value="2"/>
</dbReference>
<dbReference type="InterPro" id="IPR041102">
    <property type="entry name" value="UvrA_inter"/>
</dbReference>
<comment type="similarity">
    <text evidence="14 17">Belongs to the ABC transporter superfamily. UvrA family.</text>
</comment>
<evidence type="ECO:0000256" key="11">
    <source>
        <dbReference type="ARBA" id="ARBA00022881"/>
    </source>
</evidence>
<dbReference type="GO" id="GO:0005737">
    <property type="term" value="C:cytoplasm"/>
    <property type="evidence" value="ECO:0007669"/>
    <property type="project" value="UniProtKB-SubCell"/>
</dbReference>
<evidence type="ECO:0000256" key="12">
    <source>
        <dbReference type="ARBA" id="ARBA00023125"/>
    </source>
</evidence>
<feature type="binding site" evidence="17">
    <location>
        <begin position="645"/>
        <end position="652"/>
    </location>
    <ligand>
        <name>ATP</name>
        <dbReference type="ChEBI" id="CHEBI:30616"/>
    </ligand>
</feature>
<dbReference type="InterPro" id="IPR003439">
    <property type="entry name" value="ABC_transporter-like_ATP-bd"/>
</dbReference>
<evidence type="ECO:0000256" key="7">
    <source>
        <dbReference type="ARBA" id="ARBA00022769"/>
    </source>
</evidence>
<dbReference type="GO" id="GO:0009432">
    <property type="term" value="P:SOS response"/>
    <property type="evidence" value="ECO:0007669"/>
    <property type="project" value="UniProtKB-UniRule"/>
</dbReference>
<dbReference type="SUPFAM" id="SSF52540">
    <property type="entry name" value="P-loop containing nucleoside triphosphate hydrolases"/>
    <property type="match status" value="2"/>
</dbReference>
<dbReference type="PROSITE" id="PS50893">
    <property type="entry name" value="ABC_TRANSPORTER_2"/>
    <property type="match status" value="1"/>
</dbReference>
<feature type="zinc finger region" description="C4-type" evidence="17">
    <location>
        <begin position="744"/>
        <end position="770"/>
    </location>
</feature>
<dbReference type="HAMAP" id="MF_00205">
    <property type="entry name" value="UvrA"/>
    <property type="match status" value="1"/>
</dbReference>
<evidence type="ECO:0000313" key="19">
    <source>
        <dbReference type="EMBL" id="SEL06052.1"/>
    </source>
</evidence>
<evidence type="ECO:0000256" key="14">
    <source>
        <dbReference type="ARBA" id="ARBA00038000"/>
    </source>
</evidence>
<dbReference type="Proteomes" id="UP000199582">
    <property type="component" value="Unassembled WGS sequence"/>
</dbReference>
<dbReference type="PANTHER" id="PTHR43152:SF3">
    <property type="entry name" value="UVRABC SYSTEM PROTEIN A"/>
    <property type="match status" value="1"/>
</dbReference>
<dbReference type="EMBL" id="FOAG01000003">
    <property type="protein sequence ID" value="SEL06052.1"/>
    <property type="molecule type" value="Genomic_DNA"/>
</dbReference>
<dbReference type="GO" id="GO:0005524">
    <property type="term" value="F:ATP binding"/>
    <property type="evidence" value="ECO:0007669"/>
    <property type="project" value="UniProtKB-UniRule"/>
</dbReference>
<dbReference type="InterPro" id="IPR027417">
    <property type="entry name" value="P-loop_NTPase"/>
</dbReference>
<evidence type="ECO:0000256" key="9">
    <source>
        <dbReference type="ARBA" id="ARBA00022833"/>
    </source>
</evidence>
<dbReference type="RefSeq" id="WP_093033874.1">
    <property type="nucleotide sequence ID" value="NZ_FOAG01000003.1"/>
</dbReference>
<keyword evidence="11 17" id="KW-0267">Excision nuclease</keyword>
<dbReference type="STRING" id="1287727.SAMN05443999_103200"/>
<keyword evidence="2 17" id="KW-0963">Cytoplasm</keyword>
<evidence type="ECO:0000256" key="3">
    <source>
        <dbReference type="ARBA" id="ARBA00022723"/>
    </source>
</evidence>
<organism evidence="19 20">
    <name type="scientific">Roseovarius azorensis</name>
    <dbReference type="NCBI Taxonomy" id="1287727"/>
    <lineage>
        <taxon>Bacteria</taxon>
        <taxon>Pseudomonadati</taxon>
        <taxon>Pseudomonadota</taxon>
        <taxon>Alphaproteobacteria</taxon>
        <taxon>Rhodobacterales</taxon>
        <taxon>Roseobacteraceae</taxon>
        <taxon>Roseovarius</taxon>
    </lineage>
</organism>
<keyword evidence="17" id="KW-0742">SOS response</keyword>
<dbReference type="GO" id="GO:0008270">
    <property type="term" value="F:zinc ion binding"/>
    <property type="evidence" value="ECO:0007669"/>
    <property type="project" value="UniProtKB-UniRule"/>
</dbReference>
<accession>A0A1H7M4L3</accession>
<dbReference type="Gene3D" id="3.30.1490.20">
    <property type="entry name" value="ATP-grasp fold, A domain"/>
    <property type="match status" value="1"/>
</dbReference>
<evidence type="ECO:0000256" key="13">
    <source>
        <dbReference type="ARBA" id="ARBA00023204"/>
    </source>
</evidence>
<evidence type="ECO:0000259" key="18">
    <source>
        <dbReference type="PROSITE" id="PS50893"/>
    </source>
</evidence>
<comment type="subunit">
    <text evidence="17">Forms a heterotetramer with UvrB during the search for lesions.</text>
</comment>
<dbReference type="GO" id="GO:0006289">
    <property type="term" value="P:nucleotide-excision repair"/>
    <property type="evidence" value="ECO:0007669"/>
    <property type="project" value="UniProtKB-UniRule"/>
</dbReference>
<dbReference type="CDD" id="cd03270">
    <property type="entry name" value="ABC_UvrA_I"/>
    <property type="match status" value="1"/>
</dbReference>
<keyword evidence="4 17" id="KW-0677">Repeat</keyword>
<sequence>MAELRHIEVRGAREHNLKNIDVDIPRNQLVVITGLSGSGKSSLAFDTIYAEGQRRYVESLSAYARQFLDMMQKPDVDHISGLSPAISIEQKTTSKNPRSTVGTVTEIYDYLRLLFARVGTPYSPATGLPIEAQQVQDMVDRVMAMPEGTRAYLLAPIVRDRKGEYRKEFLELRKSGFQRVKVDGAFHDLDEPPVLDKKFRHDIDVVVDRLVVKEGLETRLADSLRTALDLADGIAVLETAPREGEPDRITFSEKFACPVSGFTIPEIEPRLFSFNAPFGACPDCDGLGAELFFDERLVVPDEAMRISDGAIAPWRKGKSPYFTQTINSIAAHYGFDRNAAWKDLPEHVQQVFLRGSGEEEIPFRYDEGGRVYQVSRVFEGVIPNMERRYRETDSSWIREEFERYQNNRPCGACGGYRLRPEALAVRIAGLHVGQVVQMSIREAYEWCETVPQHLTNQKNEIARAILKEIRERLGFLNNVGLEYLTLSRNAGTLSGGESQRIRLASQIGSGLTGVLYVLDEPSIGLHQRDNGRLLQTLRNLRDQGNTVIVVEHDEEAIRTADYVFDIGPGAGVHGGQVVSHGTPAEVIADAASITGQYLAGLRQIAVPAERRKGNRKKLTVVRATGNNLKEVTAEFPLARFVCVTGVSGGGKSTLTIETLFKTASMRLNGARQTPAPCETIKGLEHLDKVIDIDQRPIGRTPRSNPATYTGAFTPIRDWFAGLPEAKARGYKPGRFSFNVKGGRCEACQGDGLIKIEMHFLPDVYVTCETCKGARYNRETLEIRFKGRSIADVLDMTVEDAQEFFKAVPAIREKMDALCRVGLGYIKVGQQATTLSGGEAQRVKLSKELSKRATGRTLYILDEPTTGLHFEDVKKLLEVLHELVDQGNSVVVIEHNLDVIKTADWIIDIGPEGGDGGGEIVAVGTPEEVAEEPRSHTGRYLKQMLTARGRVAAE</sequence>
<dbReference type="NCBIfam" id="TIGR00630">
    <property type="entry name" value="uvra"/>
    <property type="match status" value="1"/>
</dbReference>
<dbReference type="Pfam" id="PF17755">
    <property type="entry name" value="UvrA_DNA-bind"/>
    <property type="match status" value="1"/>
</dbReference>
<evidence type="ECO:0000256" key="16">
    <source>
        <dbReference type="ARBA" id="ARBA00042156"/>
    </source>
</evidence>
<dbReference type="FunFam" id="1.20.1580.10:FF:000002">
    <property type="entry name" value="UvrABC system protein A"/>
    <property type="match status" value="1"/>
</dbReference>
<evidence type="ECO:0000256" key="5">
    <source>
        <dbReference type="ARBA" id="ARBA00022741"/>
    </source>
</evidence>
<dbReference type="GO" id="GO:0016887">
    <property type="term" value="F:ATP hydrolysis activity"/>
    <property type="evidence" value="ECO:0007669"/>
    <property type="project" value="InterPro"/>
</dbReference>
<evidence type="ECO:0000256" key="10">
    <source>
        <dbReference type="ARBA" id="ARBA00022840"/>
    </source>
</evidence>
<keyword evidence="13 17" id="KW-0234">DNA repair</keyword>